<dbReference type="SMART" id="SM00984">
    <property type="entry name" value="UDPG_MGDP_dh_C"/>
    <property type="match status" value="1"/>
</dbReference>
<dbReference type="GO" id="GO:0051287">
    <property type="term" value="F:NAD binding"/>
    <property type="evidence" value="ECO:0007669"/>
    <property type="project" value="InterPro"/>
</dbReference>
<dbReference type="SUPFAM" id="SSF52413">
    <property type="entry name" value="UDP-glucose/GDP-mannose dehydrogenase C-terminal domain"/>
    <property type="match status" value="1"/>
</dbReference>
<dbReference type="AlphaFoldDB" id="A0A1C0AKW3"/>
<dbReference type="InterPro" id="IPR036220">
    <property type="entry name" value="UDP-Glc/GDP-Man_DH_C_sf"/>
</dbReference>
<dbReference type="PIRSF" id="PIRSF500136">
    <property type="entry name" value="UDP_ManNAc_DH"/>
    <property type="match status" value="1"/>
</dbReference>
<dbReference type="InterPro" id="IPR028359">
    <property type="entry name" value="UDP_ManNAc/GlcNAc_DH"/>
</dbReference>
<dbReference type="GO" id="GO:0016616">
    <property type="term" value="F:oxidoreductase activity, acting on the CH-OH group of donors, NAD or NADP as acceptor"/>
    <property type="evidence" value="ECO:0007669"/>
    <property type="project" value="InterPro"/>
</dbReference>
<dbReference type="Gene3D" id="3.40.50.720">
    <property type="entry name" value="NAD(P)-binding Rossmann-like Domain"/>
    <property type="match status" value="2"/>
</dbReference>
<dbReference type="Gene3D" id="1.20.5.100">
    <property type="entry name" value="Cytochrome c1, transmembrane anchor, C-terminal"/>
    <property type="match status" value="1"/>
</dbReference>
<evidence type="ECO:0000313" key="3">
    <source>
        <dbReference type="Proteomes" id="UP000093501"/>
    </source>
</evidence>
<reference evidence="3" key="1">
    <citation type="submission" date="2016-07" db="EMBL/GenBank/DDBJ databases">
        <authorList>
            <person name="Florea S."/>
            <person name="Webb J.S."/>
            <person name="Jaromczyk J."/>
            <person name="Schardl C.L."/>
        </authorList>
    </citation>
    <scope>NUCLEOTIDE SEQUENCE [LARGE SCALE GENOMIC DNA]</scope>
    <source>
        <strain evidence="3">IPBSL-7</strain>
    </source>
</reference>
<dbReference type="PIRSF" id="PIRSF000124">
    <property type="entry name" value="UDPglc_GDPman_dh"/>
    <property type="match status" value="1"/>
</dbReference>
<dbReference type="Proteomes" id="UP000093501">
    <property type="component" value="Unassembled WGS sequence"/>
</dbReference>
<dbReference type="NCBIfam" id="TIGR03026">
    <property type="entry name" value="NDP-sugDHase"/>
    <property type="match status" value="1"/>
</dbReference>
<protein>
    <submittedName>
        <fullName evidence="2">UDP-N-acetyl-D-mannosaminuronic acid dehydrogenase</fullName>
    </submittedName>
</protein>
<dbReference type="SUPFAM" id="SSF51735">
    <property type="entry name" value="NAD(P)-binding Rossmann-fold domains"/>
    <property type="match status" value="1"/>
</dbReference>
<gene>
    <name evidence="2" type="ORF">BCR15_05745</name>
</gene>
<dbReference type="Pfam" id="PF03721">
    <property type="entry name" value="UDPG_MGDP_dh_N"/>
    <property type="match status" value="1"/>
</dbReference>
<proteinExistence type="inferred from homology"/>
<evidence type="ECO:0000256" key="1">
    <source>
        <dbReference type="PIRNR" id="PIRNR000124"/>
    </source>
</evidence>
<dbReference type="InterPro" id="IPR014026">
    <property type="entry name" value="UDP-Glc/GDP-Man_DH_dimer"/>
</dbReference>
<dbReference type="PANTHER" id="PTHR43491:SF1">
    <property type="entry name" value="UDP-N-ACETYL-D-MANNOSAMINE DEHYDROGENASE"/>
    <property type="match status" value="1"/>
</dbReference>
<dbReference type="NCBIfam" id="NF008286">
    <property type="entry name" value="PRK11064.1"/>
    <property type="match status" value="1"/>
</dbReference>
<dbReference type="Pfam" id="PF00984">
    <property type="entry name" value="UDPG_MGDP_dh"/>
    <property type="match status" value="1"/>
</dbReference>
<dbReference type="GO" id="GO:0016628">
    <property type="term" value="F:oxidoreductase activity, acting on the CH-CH group of donors, NAD or NADP as acceptor"/>
    <property type="evidence" value="ECO:0007669"/>
    <property type="project" value="InterPro"/>
</dbReference>
<dbReference type="InterPro" id="IPR014027">
    <property type="entry name" value="UDP-Glc/GDP-Man_DH_C"/>
</dbReference>
<dbReference type="Pfam" id="PF03720">
    <property type="entry name" value="UDPG_MGDP_dh_C"/>
    <property type="match status" value="1"/>
</dbReference>
<dbReference type="SUPFAM" id="SSF48179">
    <property type="entry name" value="6-phosphogluconate dehydrogenase C-terminal domain-like"/>
    <property type="match status" value="1"/>
</dbReference>
<sequence length="406" mass="43310">MSTDRVVAVIGLGYIGLPTAAILAANGYDVVGVDVNPKHVDAVNRGEVPFVEPALGGFVADAVAAGHLRAQAETPAADVYIVAVPTPFAEGYRVDTRYIDAATDSLLPHLTGRELVILESTSPPGTTEHMAARIAAARPELTGVEYAHAPERVLPGRVMEELVTNDRIIGGLTPAAAERARELYASFCKAELHLTDARTAEMAKLTENSFRDVNIAFANELSLICDQIGIDVWELIELANKHPRVNILQPGPGVGGHCIAVDPWFIVSSAPETSKLIHTARLVNDGKPEWVLDKVRAAAEGLEQPVIAALGLAFKPDIDDLRESPALDIAAALPGAVPGATVLAVEPNVTELPAKLAGGPVQLVGLDEALERADVVVLLVDHREFKELDRERLSGKRVIDTRGTWR</sequence>
<keyword evidence="3" id="KW-1185">Reference proteome</keyword>
<dbReference type="GO" id="GO:0000271">
    <property type="term" value="P:polysaccharide biosynthetic process"/>
    <property type="evidence" value="ECO:0007669"/>
    <property type="project" value="InterPro"/>
</dbReference>
<dbReference type="InterPro" id="IPR001732">
    <property type="entry name" value="UDP-Glc/GDP-Man_DH_N"/>
</dbReference>
<name>A0A1C0AKW3_9ACTN</name>
<dbReference type="InterPro" id="IPR036291">
    <property type="entry name" value="NAD(P)-bd_dom_sf"/>
</dbReference>
<comment type="caution">
    <text evidence="2">The sequence shown here is derived from an EMBL/GenBank/DDBJ whole genome shotgun (WGS) entry which is preliminary data.</text>
</comment>
<accession>A0A1C0AKW3</accession>
<comment type="similarity">
    <text evidence="1">Belongs to the UDP-glucose/GDP-mannose dehydrogenase family.</text>
</comment>
<dbReference type="InterPro" id="IPR017476">
    <property type="entry name" value="UDP-Glc/GDP-Man"/>
</dbReference>
<dbReference type="EMBL" id="MBQD01000022">
    <property type="protein sequence ID" value="OCL33327.1"/>
    <property type="molecule type" value="Genomic_DNA"/>
</dbReference>
<organism evidence="2 3">
    <name type="scientific">Tessaracoccus lapidicaptus</name>
    <dbReference type="NCBI Taxonomy" id="1427523"/>
    <lineage>
        <taxon>Bacteria</taxon>
        <taxon>Bacillati</taxon>
        <taxon>Actinomycetota</taxon>
        <taxon>Actinomycetes</taxon>
        <taxon>Propionibacteriales</taxon>
        <taxon>Propionibacteriaceae</taxon>
        <taxon>Tessaracoccus</taxon>
    </lineage>
</organism>
<dbReference type="RefSeq" id="WP_068751893.1">
    <property type="nucleotide sequence ID" value="NZ_LR214441.1"/>
</dbReference>
<evidence type="ECO:0000313" key="2">
    <source>
        <dbReference type="EMBL" id="OCL33327.1"/>
    </source>
</evidence>
<dbReference type="InterPro" id="IPR008927">
    <property type="entry name" value="6-PGluconate_DH-like_C_sf"/>
</dbReference>
<dbReference type="PANTHER" id="PTHR43491">
    <property type="entry name" value="UDP-N-ACETYL-D-MANNOSAMINE DEHYDROGENASE"/>
    <property type="match status" value="1"/>
</dbReference>